<dbReference type="SUPFAM" id="SSF88713">
    <property type="entry name" value="Glycoside hydrolase/deacetylase"/>
    <property type="match status" value="1"/>
</dbReference>
<dbReference type="GO" id="GO:0005975">
    <property type="term" value="P:carbohydrate metabolic process"/>
    <property type="evidence" value="ECO:0007669"/>
    <property type="project" value="InterPro"/>
</dbReference>
<keyword evidence="2" id="KW-1185">Reference proteome</keyword>
<comment type="caution">
    <text evidence="1">The sequence shown here is derived from an EMBL/GenBank/DDBJ whole genome shotgun (WGS) entry which is preliminary data.</text>
</comment>
<evidence type="ECO:0000313" key="2">
    <source>
        <dbReference type="Proteomes" id="UP000028623"/>
    </source>
</evidence>
<dbReference type="AlphaFoldDB" id="A0A085BHX1"/>
<dbReference type="Proteomes" id="UP000028623">
    <property type="component" value="Unassembled WGS sequence"/>
</dbReference>
<dbReference type="STRING" id="421072.SAMN04488097_2392"/>
<dbReference type="Gene3D" id="3.20.20.370">
    <property type="entry name" value="Glycoside hydrolase/deacetylase"/>
    <property type="match status" value="1"/>
</dbReference>
<reference evidence="1 2" key="1">
    <citation type="submission" date="2014-07" db="EMBL/GenBank/DDBJ databases">
        <title>Epilithonimonas lactis LMG 22401 Genome.</title>
        <authorList>
            <person name="Pipes S.E."/>
            <person name="Stropko S.J."/>
        </authorList>
    </citation>
    <scope>NUCLEOTIDE SEQUENCE [LARGE SCALE GENOMIC DNA]</scope>
    <source>
        <strain evidence="1 2">LMG 24401</strain>
    </source>
</reference>
<dbReference type="OrthoDB" id="1273893at2"/>
<dbReference type="eggNOG" id="COG0726">
    <property type="taxonomic scope" value="Bacteria"/>
</dbReference>
<evidence type="ECO:0008006" key="3">
    <source>
        <dbReference type="Google" id="ProtNLM"/>
    </source>
</evidence>
<evidence type="ECO:0000313" key="1">
    <source>
        <dbReference type="EMBL" id="KFC22066.1"/>
    </source>
</evidence>
<gene>
    <name evidence="1" type="ORF">IO89_08885</name>
</gene>
<sequence length="250" mass="29570">MILLTFNIAISEKGREFNKKFSENELISSIEENTKIILLLLELHEYKATFFVEVSIAQQLQKLLKSLSLSGHEVGLYNVNSDTEMVTKTKQDLEQILDKPIKGLRQKSHRLLYSEIKKMDFTYVSNIEDSKIDFLWRKLTAKTEIYTENDLTIVPESQSPYSQLPFNDYVLQVTPMKYYESMLLESLKSNEYVMIYANAWQLFSKDKLPFVLPFYKKINLSRSFEDRLEELFQFMDEHEIAVSRMKDYLF</sequence>
<dbReference type="EMBL" id="JPLY01000003">
    <property type="protein sequence ID" value="KFC22066.1"/>
    <property type="molecule type" value="Genomic_DNA"/>
</dbReference>
<dbReference type="InterPro" id="IPR011330">
    <property type="entry name" value="Glyco_hydro/deAcase_b/a-brl"/>
</dbReference>
<dbReference type="RefSeq" id="WP_034975421.1">
    <property type="nucleotide sequence ID" value="NZ_FOFI01000003.1"/>
</dbReference>
<name>A0A085BHX1_9FLAO</name>
<proteinExistence type="predicted"/>
<organism evidence="1 2">
    <name type="scientific">Epilithonimonas lactis</name>
    <dbReference type="NCBI Taxonomy" id="421072"/>
    <lineage>
        <taxon>Bacteria</taxon>
        <taxon>Pseudomonadati</taxon>
        <taxon>Bacteroidota</taxon>
        <taxon>Flavobacteriia</taxon>
        <taxon>Flavobacteriales</taxon>
        <taxon>Weeksellaceae</taxon>
        <taxon>Chryseobacterium group</taxon>
        <taxon>Epilithonimonas</taxon>
    </lineage>
</organism>
<protein>
    <recommendedName>
        <fullName evidence="3">Polysaccharide deacetylase</fullName>
    </recommendedName>
</protein>
<accession>A0A085BHX1</accession>